<evidence type="ECO:0000259" key="2">
    <source>
        <dbReference type="Pfam" id="PF01471"/>
    </source>
</evidence>
<dbReference type="SUPFAM" id="SSF47090">
    <property type="entry name" value="PGBD-like"/>
    <property type="match status" value="1"/>
</dbReference>
<proteinExistence type="predicted"/>
<dbReference type="RefSeq" id="WP_343055840.1">
    <property type="nucleotide sequence ID" value="NZ_BAABBZ010000014.1"/>
</dbReference>
<feature type="domain" description="Peptidoglycan binding-like" evidence="2">
    <location>
        <begin position="139"/>
        <end position="179"/>
    </location>
</feature>
<feature type="chain" id="PRO_5030992760" description="Peptidoglycan binding-like domain-containing protein" evidence="1">
    <location>
        <begin position="37"/>
        <end position="203"/>
    </location>
</feature>
<dbReference type="Pfam" id="PF01471">
    <property type="entry name" value="PG_binding_1"/>
    <property type="match status" value="1"/>
</dbReference>
<protein>
    <recommendedName>
        <fullName evidence="2">Peptidoglycan binding-like domain-containing protein</fullName>
    </recommendedName>
</protein>
<reference evidence="3 4" key="1">
    <citation type="submission" date="2020-08" db="EMBL/GenBank/DDBJ databases">
        <title>Genomic Encyclopedia of Type Strains, Phase IV (KMG-IV): sequencing the most valuable type-strain genomes for metagenomic binning, comparative biology and taxonomic classification.</title>
        <authorList>
            <person name="Goeker M."/>
        </authorList>
    </citation>
    <scope>NUCLEOTIDE SEQUENCE [LARGE SCALE GENOMIC DNA]</scope>
    <source>
        <strain evidence="3 4">DSM 102235</strain>
    </source>
</reference>
<gene>
    <name evidence="3" type="ORF">GGQ68_000773</name>
</gene>
<evidence type="ECO:0000313" key="3">
    <source>
        <dbReference type="EMBL" id="MBB3984457.1"/>
    </source>
</evidence>
<name>A0A7W6DKK1_9RHOB</name>
<dbReference type="Proteomes" id="UP000541426">
    <property type="component" value="Unassembled WGS sequence"/>
</dbReference>
<dbReference type="InterPro" id="IPR002477">
    <property type="entry name" value="Peptidoglycan-bd-like"/>
</dbReference>
<accession>A0A7W6DKK1</accession>
<keyword evidence="1" id="KW-0732">Signal</keyword>
<dbReference type="EMBL" id="JACIEJ010000002">
    <property type="protein sequence ID" value="MBB3984457.1"/>
    <property type="molecule type" value="Genomic_DNA"/>
</dbReference>
<evidence type="ECO:0000256" key="1">
    <source>
        <dbReference type="SAM" id="SignalP"/>
    </source>
</evidence>
<evidence type="ECO:0000313" key="4">
    <source>
        <dbReference type="Proteomes" id="UP000541426"/>
    </source>
</evidence>
<feature type="signal peptide" evidence="1">
    <location>
        <begin position="1"/>
        <end position="36"/>
    </location>
</feature>
<comment type="caution">
    <text evidence="3">The sequence shown here is derived from an EMBL/GenBank/DDBJ whole genome shotgun (WGS) entry which is preliminary data.</text>
</comment>
<organism evidence="3 4">
    <name type="scientific">Sagittula marina</name>
    <dbReference type="NCBI Taxonomy" id="943940"/>
    <lineage>
        <taxon>Bacteria</taxon>
        <taxon>Pseudomonadati</taxon>
        <taxon>Pseudomonadota</taxon>
        <taxon>Alphaproteobacteria</taxon>
        <taxon>Rhodobacterales</taxon>
        <taxon>Roseobacteraceae</taxon>
        <taxon>Sagittula</taxon>
    </lineage>
</organism>
<dbReference type="PROSITE" id="PS51257">
    <property type="entry name" value="PROKAR_LIPOPROTEIN"/>
    <property type="match status" value="1"/>
</dbReference>
<dbReference type="InterPro" id="IPR036366">
    <property type="entry name" value="PGBDSf"/>
</dbReference>
<keyword evidence="4" id="KW-1185">Reference proteome</keyword>
<sequence length="203" mass="21813">MTPKPDTRPAARLVWTGARRRAAFCALLLSATAACTDGPTNSGPDDTVYSDIQPVALSPVPLATPVIALSDGRCQAREETPAVYQQVMGEVRVIQAEIAEDGTVVTPAVYRRAPVPKVVRERSQFIFEAVCGHQLTPEFISSLQRALAARDYFAGNVTGRIDAPTSAAIHRYQKERGLDSAQLSLETARSLGLITVDLPDPKG</sequence>
<dbReference type="Gene3D" id="1.10.101.10">
    <property type="entry name" value="PGBD-like superfamily/PGBD"/>
    <property type="match status" value="1"/>
</dbReference>
<dbReference type="AlphaFoldDB" id="A0A7W6DKK1"/>
<dbReference type="InterPro" id="IPR036365">
    <property type="entry name" value="PGBD-like_sf"/>
</dbReference>